<dbReference type="Gene3D" id="3.30.420.10">
    <property type="entry name" value="Ribonuclease H-like superfamily/Ribonuclease H"/>
    <property type="match status" value="1"/>
</dbReference>
<dbReference type="InterPro" id="IPR050951">
    <property type="entry name" value="Retrovirus_Pol_polyprotein"/>
</dbReference>
<dbReference type="GO" id="GO:0005634">
    <property type="term" value="C:nucleus"/>
    <property type="evidence" value="ECO:0007669"/>
    <property type="project" value="UniProtKB-ARBA"/>
</dbReference>
<dbReference type="PROSITE" id="PS50013">
    <property type="entry name" value="CHROMO_2"/>
    <property type="match status" value="1"/>
</dbReference>
<keyword evidence="1" id="KW-0511">Multifunctional enzyme</keyword>
<dbReference type="InterPro" id="IPR043128">
    <property type="entry name" value="Rev_trsase/Diguanyl_cyclase"/>
</dbReference>
<accession>A0A9P6YEJ2</accession>
<dbReference type="InterPro" id="IPR036397">
    <property type="entry name" value="RNaseH_sf"/>
</dbReference>
<dbReference type="SUPFAM" id="SSF56672">
    <property type="entry name" value="DNA/RNA polymerases"/>
    <property type="match status" value="1"/>
</dbReference>
<dbReference type="SUPFAM" id="SSF53098">
    <property type="entry name" value="Ribonuclease H-like"/>
    <property type="match status" value="1"/>
</dbReference>
<dbReference type="Pfam" id="PF00078">
    <property type="entry name" value="RVT_1"/>
    <property type="match status" value="1"/>
</dbReference>
<evidence type="ECO:0000256" key="1">
    <source>
        <dbReference type="ARBA" id="ARBA00023268"/>
    </source>
</evidence>
<gene>
    <name evidence="5" type="ORF">G6F51_004922</name>
</gene>
<dbReference type="Gene3D" id="3.30.70.270">
    <property type="match status" value="2"/>
</dbReference>
<dbReference type="EMBL" id="JAANIT010000572">
    <property type="protein sequence ID" value="KAG1546356.1"/>
    <property type="molecule type" value="Genomic_DNA"/>
</dbReference>
<feature type="domain" description="Chromo" evidence="3">
    <location>
        <begin position="1022"/>
        <end position="1081"/>
    </location>
</feature>
<dbReference type="Pfam" id="PF17919">
    <property type="entry name" value="RT_RNaseH_2"/>
    <property type="match status" value="1"/>
</dbReference>
<name>A0A9P6YEJ2_RHIOR</name>
<evidence type="ECO:0000256" key="2">
    <source>
        <dbReference type="SAM" id="MobiDB-lite"/>
    </source>
</evidence>
<dbReference type="InterPro" id="IPR012337">
    <property type="entry name" value="RNaseH-like_sf"/>
</dbReference>
<dbReference type="Gene3D" id="2.40.50.40">
    <property type="match status" value="1"/>
</dbReference>
<dbReference type="GO" id="GO:0003824">
    <property type="term" value="F:catalytic activity"/>
    <property type="evidence" value="ECO:0007669"/>
    <property type="project" value="UniProtKB-KW"/>
</dbReference>
<evidence type="ECO:0000313" key="6">
    <source>
        <dbReference type="Proteomes" id="UP000717996"/>
    </source>
</evidence>
<comment type="caution">
    <text evidence="5">The sequence shown here is derived from an EMBL/GenBank/DDBJ whole genome shotgun (WGS) entry which is preliminary data.</text>
</comment>
<sequence length="1120" mass="126182">MLSDVKTCLRKFENILKCHGLSLYKHWFRLILPCLSNDQQIWLEEIVGASRTPFNWAKIKEVFIGHYGSTMADGKTICTSELLGIYMYPKESIEAYIDRFNSLARRSGIIDKLVLTNKFVVGLPKELNQVVNVAICGASPEKKKCLNTIAAISKDLYNKLSRSSASSLSFGHSCRDSTAPTKENLGVQGRTSMKKKYCNFHKTHDNHSTEECNDAKKAAAIKTARVKNLYFECDVSPWSKAHVCKTDSAVGTPGTPSAITMAFATDSVPSSPSLGRMPCSKGSDGKLIVKLIAYQRNVKNVRTRAFVGSRSTFSCISPSFASSLGLKVSLASGFITLGSKDSFANRIATINKPNQSPAGTDYERKVFFDTIQLNLDANAKIPLTSSCEIPEAVVTLDTVTGQKAYRAPYTIANAHIPTVQKQVDDWLRDKVITIASPNTEYNSPLFVVPKKGPNDFLSVKKINKKTSFTFNGIQYIFKKAPFSLASVSALVQRTLTNLFADLPYVTIFIDDLTVFTDKDTIHHAECLNRVIKRLNKANMILNTKKSLIYRAVFTILGFTISSTGLSLDPAKASNIYNWPIPRTGRDIQSFLGYANYFRASIPNFSKLTAPLDKLCTISSIEKIWNDAHLKAFKRIQTALSNAPVLSSPNLNYLLYVGIDAGDFSIGGLLYQIIHTTIYYIGFVPRSLPKSERDHSTTKPNCLLTLSNTDVSAEVAQKELLLRKIDVADFLTPPPEERHEILLKTHLNERFGYKNIVDEVHNHFAVDLGSFNVTSAQGNNFFLVLVDLFSRFTVLRPLRDKSAITVAKELVNIFCLIGFPKIIQSDNGKEFIAEVIEQMIKHSGIEHRLSNPYNPLGNSMNERYVGLAKQIIVKRLDGVKNEWDIYLPSVQYAMNCKFARLHNSRPFCVMFNRQPNELIDYSNIQPILHNQTIDSQNLEDKLKDVMDIIIPGLREKISETQRNDNTKFMRKNRIIYDQYPLKSEVMIKNVNRTDKTSERYEGPYTIHGYTKNGSYILMDKTGALLPRNIPTSHIGKHGYEYRARWKGYPPSEDTWEPRDSFQSNVPILEYRARREADGNPIISDEATTNSKRKAHGNDEQNHSPKRRKNTSRRSKTRKSRN</sequence>
<feature type="compositionally biased region" description="Basic residues" evidence="2">
    <location>
        <begin position="1102"/>
        <end position="1120"/>
    </location>
</feature>
<evidence type="ECO:0000259" key="3">
    <source>
        <dbReference type="PROSITE" id="PS50013"/>
    </source>
</evidence>
<dbReference type="PROSITE" id="PS50994">
    <property type="entry name" value="INTEGRASE"/>
    <property type="match status" value="1"/>
</dbReference>
<evidence type="ECO:0000259" key="4">
    <source>
        <dbReference type="PROSITE" id="PS50994"/>
    </source>
</evidence>
<evidence type="ECO:0000313" key="5">
    <source>
        <dbReference type="EMBL" id="KAG1546356.1"/>
    </source>
</evidence>
<dbReference type="Pfam" id="PF03732">
    <property type="entry name" value="Retrotrans_gag"/>
    <property type="match status" value="1"/>
</dbReference>
<dbReference type="Pfam" id="PF00665">
    <property type="entry name" value="rve"/>
    <property type="match status" value="1"/>
</dbReference>
<organism evidence="5 6">
    <name type="scientific">Rhizopus oryzae</name>
    <name type="common">Mucormycosis agent</name>
    <name type="synonym">Rhizopus arrhizus var. delemar</name>
    <dbReference type="NCBI Taxonomy" id="64495"/>
    <lineage>
        <taxon>Eukaryota</taxon>
        <taxon>Fungi</taxon>
        <taxon>Fungi incertae sedis</taxon>
        <taxon>Mucoromycota</taxon>
        <taxon>Mucoromycotina</taxon>
        <taxon>Mucoromycetes</taxon>
        <taxon>Mucorales</taxon>
        <taxon>Mucorineae</taxon>
        <taxon>Rhizopodaceae</taxon>
        <taxon>Rhizopus</taxon>
    </lineage>
</organism>
<protein>
    <submittedName>
        <fullName evidence="5">Uncharacterized protein</fullName>
    </submittedName>
</protein>
<feature type="domain" description="Integrase catalytic" evidence="4">
    <location>
        <begin position="756"/>
        <end position="913"/>
    </location>
</feature>
<dbReference type="GO" id="GO:0003676">
    <property type="term" value="F:nucleic acid binding"/>
    <property type="evidence" value="ECO:0007669"/>
    <property type="project" value="InterPro"/>
</dbReference>
<dbReference type="InterPro" id="IPR001584">
    <property type="entry name" value="Integrase_cat-core"/>
</dbReference>
<feature type="region of interest" description="Disordered" evidence="2">
    <location>
        <begin position="1074"/>
        <end position="1120"/>
    </location>
</feature>
<dbReference type="Proteomes" id="UP000717996">
    <property type="component" value="Unassembled WGS sequence"/>
</dbReference>
<dbReference type="InterPro" id="IPR041577">
    <property type="entry name" value="RT_RNaseH_2"/>
</dbReference>
<dbReference type="Pfam" id="PF00385">
    <property type="entry name" value="Chromo"/>
    <property type="match status" value="1"/>
</dbReference>
<dbReference type="InterPro" id="IPR043502">
    <property type="entry name" value="DNA/RNA_pol_sf"/>
</dbReference>
<dbReference type="SUPFAM" id="SSF54160">
    <property type="entry name" value="Chromo domain-like"/>
    <property type="match status" value="1"/>
</dbReference>
<dbReference type="SMART" id="SM00298">
    <property type="entry name" value="CHROMO"/>
    <property type="match status" value="1"/>
</dbReference>
<dbReference type="InterPro" id="IPR005162">
    <property type="entry name" value="Retrotrans_gag_dom"/>
</dbReference>
<dbReference type="InterPro" id="IPR016197">
    <property type="entry name" value="Chromo-like_dom_sf"/>
</dbReference>
<dbReference type="GO" id="GO:0015074">
    <property type="term" value="P:DNA integration"/>
    <property type="evidence" value="ECO:0007669"/>
    <property type="project" value="InterPro"/>
</dbReference>
<proteinExistence type="predicted"/>
<dbReference type="FunFam" id="3.30.70.270:FF:000020">
    <property type="entry name" value="Transposon Tf2-6 polyprotein-like Protein"/>
    <property type="match status" value="1"/>
</dbReference>
<dbReference type="PANTHER" id="PTHR37984:SF5">
    <property type="entry name" value="PROTEIN NYNRIN-LIKE"/>
    <property type="match status" value="1"/>
</dbReference>
<dbReference type="InterPro" id="IPR000477">
    <property type="entry name" value="RT_dom"/>
</dbReference>
<dbReference type="AlphaFoldDB" id="A0A9P6YEJ2"/>
<dbReference type="InterPro" id="IPR000953">
    <property type="entry name" value="Chromo/chromo_shadow_dom"/>
</dbReference>
<dbReference type="PANTHER" id="PTHR37984">
    <property type="entry name" value="PROTEIN CBG26694"/>
    <property type="match status" value="1"/>
</dbReference>
<reference evidence="5" key="1">
    <citation type="journal article" date="2020" name="Microb. Genom.">
        <title>Genetic diversity of clinical and environmental Mucorales isolates obtained from an investigation of mucormycosis cases among solid organ transplant recipients.</title>
        <authorList>
            <person name="Nguyen M.H."/>
            <person name="Kaul D."/>
            <person name="Muto C."/>
            <person name="Cheng S.J."/>
            <person name="Richter R.A."/>
            <person name="Bruno V.M."/>
            <person name="Liu G."/>
            <person name="Beyhan S."/>
            <person name="Sundermann A.J."/>
            <person name="Mounaud S."/>
            <person name="Pasculle A.W."/>
            <person name="Nierman W.C."/>
            <person name="Driscoll E."/>
            <person name="Cumbie R."/>
            <person name="Clancy C.J."/>
            <person name="Dupont C.L."/>
        </authorList>
    </citation>
    <scope>NUCLEOTIDE SEQUENCE</scope>
    <source>
        <strain evidence="5">GL16</strain>
    </source>
</reference>
<dbReference type="InterPro" id="IPR023780">
    <property type="entry name" value="Chromo_domain"/>
</dbReference>